<dbReference type="InterPro" id="IPR005502">
    <property type="entry name" value="Ribosyl_crysJ1"/>
</dbReference>
<keyword evidence="3" id="KW-0479">Metal-binding</keyword>
<dbReference type="Pfam" id="PF03747">
    <property type="entry name" value="ADP_ribosyl_GH"/>
    <property type="match status" value="1"/>
</dbReference>
<dbReference type="EMBL" id="QOUX01000047">
    <property type="protein sequence ID" value="RXI96231.1"/>
    <property type="molecule type" value="Genomic_DNA"/>
</dbReference>
<evidence type="ECO:0000256" key="3">
    <source>
        <dbReference type="PIRSR" id="PIRSR605502-1"/>
    </source>
</evidence>
<evidence type="ECO:0008006" key="6">
    <source>
        <dbReference type="Google" id="ProtNLM"/>
    </source>
</evidence>
<dbReference type="PANTHER" id="PTHR16222:SF24">
    <property type="entry name" value="ADP-RIBOSYLHYDROLASE ARH3"/>
    <property type="match status" value="1"/>
</dbReference>
<dbReference type="InterPro" id="IPR036705">
    <property type="entry name" value="Ribosyl_crysJ1_sf"/>
</dbReference>
<proteinExistence type="inferred from homology"/>
<feature type="binding site" evidence="3">
    <location>
        <position position="54"/>
    </location>
    <ligand>
        <name>Mg(2+)</name>
        <dbReference type="ChEBI" id="CHEBI:18420"/>
        <label>1</label>
    </ligand>
</feature>
<protein>
    <recommendedName>
        <fullName evidence="6">ADP-ribosylglycohydrolase family protein</fullName>
    </recommendedName>
</protein>
<dbReference type="InterPro" id="IPR045425">
    <property type="entry name" value="DUF6508"/>
</dbReference>
<feature type="binding site" evidence="3">
    <location>
        <position position="52"/>
    </location>
    <ligand>
        <name>Mg(2+)</name>
        <dbReference type="ChEBI" id="CHEBI:18420"/>
        <label>1</label>
    </ligand>
</feature>
<reference evidence="4 5" key="1">
    <citation type="journal article" date="2019" name="Int. J. Syst. Evol. Microbiol.">
        <title>Anaerobacillus alkaliphilus sp. nov., a novel alkaliphilic and moderately halophilic bacterium.</title>
        <authorList>
            <person name="Borsodi A.K."/>
            <person name="Aszalos J.M."/>
            <person name="Bihari P."/>
            <person name="Nagy I."/>
            <person name="Schumann P."/>
            <person name="Sproer C."/>
            <person name="Kovacs A.L."/>
            <person name="Boka K."/>
            <person name="Dobosy P."/>
            <person name="Ovari M."/>
            <person name="Szili-Kovacs T."/>
            <person name="Toth E."/>
        </authorList>
    </citation>
    <scope>NUCLEOTIDE SEQUENCE [LARGE SCALE GENOMIC DNA]</scope>
    <source>
        <strain evidence="4 5">B16-10</strain>
    </source>
</reference>
<feature type="binding site" evidence="3">
    <location>
        <position position="273"/>
    </location>
    <ligand>
        <name>Mg(2+)</name>
        <dbReference type="ChEBI" id="CHEBI:18420"/>
        <label>1</label>
    </ligand>
</feature>
<dbReference type="Proteomes" id="UP000290649">
    <property type="component" value="Unassembled WGS sequence"/>
</dbReference>
<feature type="binding site" evidence="3">
    <location>
        <position position="53"/>
    </location>
    <ligand>
        <name>Mg(2+)</name>
        <dbReference type="ChEBI" id="CHEBI:18420"/>
        <label>1</label>
    </ligand>
</feature>
<dbReference type="RefSeq" id="WP_129080210.1">
    <property type="nucleotide sequence ID" value="NZ_QOUX01000047.1"/>
</dbReference>
<dbReference type="OrthoDB" id="9798107at2"/>
<dbReference type="GO" id="GO:0016787">
    <property type="term" value="F:hydrolase activity"/>
    <property type="evidence" value="ECO:0007669"/>
    <property type="project" value="UniProtKB-KW"/>
</dbReference>
<dbReference type="SUPFAM" id="SSF101478">
    <property type="entry name" value="ADP-ribosylglycohydrolase"/>
    <property type="match status" value="1"/>
</dbReference>
<comment type="caution">
    <text evidence="4">The sequence shown here is derived from an EMBL/GenBank/DDBJ whole genome shotgun (WGS) entry which is preliminary data.</text>
</comment>
<dbReference type="GO" id="GO:0046872">
    <property type="term" value="F:metal ion binding"/>
    <property type="evidence" value="ECO:0007669"/>
    <property type="project" value="UniProtKB-KW"/>
</dbReference>
<evidence type="ECO:0000313" key="5">
    <source>
        <dbReference type="Proteomes" id="UP000290649"/>
    </source>
</evidence>
<sequence>MSNNIVNGMLGLCVADALGVPVEFHNRETLREDPVVGMRAYGTHNQPAGTWSDDTSMSLCLVDSLLDGLNYEDIMNKFVEWYEEGSYTPFGEAFDIGIATSRSLQRYLDGTKPLQSGGTTEYDNGNGSLMRILPILFYLQSTYGDKFYEQDEAFTIIHNVSALTHGHKRSQIACGIYITIAAKILEESDLATAVEQGIAYAMNYYQEHGKFDSEIAYFQRLFSEGFASLPEDQINSSGYVIDTIEAAVWCLLNTRSYKECVLRAVNMGEDTDSVAAVAGGLAGLHYGYESIPEEWLNVIAKRNYIEHVCQTLHISFYKEAIGKLCRFIPYFKVATKVCRIPYETREKQIIIGYPSYDKALLEFIDEVYSSNLMEKQYTSITQQLDGELANAIETADFNLLRAILTYYVRADRFCDGAWEGAVEEKVFLRILERLNELGKINGFSVKQENSGCHSDS</sequence>
<dbReference type="Pfam" id="PF20118">
    <property type="entry name" value="DUF6508"/>
    <property type="match status" value="1"/>
</dbReference>
<dbReference type="Gene3D" id="1.10.4080.10">
    <property type="entry name" value="ADP-ribosylation/Crystallin J1"/>
    <property type="match status" value="1"/>
</dbReference>
<organism evidence="4 5">
    <name type="scientific">Anaerobacillus alkaliphilus</name>
    <dbReference type="NCBI Taxonomy" id="1548597"/>
    <lineage>
        <taxon>Bacteria</taxon>
        <taxon>Bacillati</taxon>
        <taxon>Bacillota</taxon>
        <taxon>Bacilli</taxon>
        <taxon>Bacillales</taxon>
        <taxon>Bacillaceae</taxon>
        <taxon>Anaerobacillus</taxon>
    </lineage>
</organism>
<comment type="cofactor">
    <cofactor evidence="3">
        <name>Mg(2+)</name>
        <dbReference type="ChEBI" id="CHEBI:18420"/>
    </cofactor>
    <text evidence="3">Binds 2 magnesium ions per subunit.</text>
</comment>
<gene>
    <name evidence="4" type="ORF">DS745_21045</name>
</gene>
<keyword evidence="5" id="KW-1185">Reference proteome</keyword>
<dbReference type="AlphaFoldDB" id="A0A4Q0VL78"/>
<keyword evidence="3" id="KW-0460">Magnesium</keyword>
<feature type="binding site" evidence="3">
    <location>
        <position position="272"/>
    </location>
    <ligand>
        <name>Mg(2+)</name>
        <dbReference type="ChEBI" id="CHEBI:18420"/>
        <label>1</label>
    </ligand>
</feature>
<dbReference type="InterPro" id="IPR050792">
    <property type="entry name" value="ADP-ribosylglycohydrolase"/>
</dbReference>
<comment type="similarity">
    <text evidence="1">Belongs to the ADP-ribosylglycohydrolase family.</text>
</comment>
<accession>A0A4Q0VL78</accession>
<evidence type="ECO:0000313" key="4">
    <source>
        <dbReference type="EMBL" id="RXI96231.1"/>
    </source>
</evidence>
<evidence type="ECO:0000256" key="2">
    <source>
        <dbReference type="ARBA" id="ARBA00022801"/>
    </source>
</evidence>
<feature type="binding site" evidence="3">
    <location>
        <position position="270"/>
    </location>
    <ligand>
        <name>Mg(2+)</name>
        <dbReference type="ChEBI" id="CHEBI:18420"/>
        <label>1</label>
    </ligand>
</feature>
<keyword evidence="2" id="KW-0378">Hydrolase</keyword>
<dbReference type="PANTHER" id="PTHR16222">
    <property type="entry name" value="ADP-RIBOSYLGLYCOHYDROLASE"/>
    <property type="match status" value="1"/>
</dbReference>
<name>A0A4Q0VL78_9BACI</name>
<evidence type="ECO:0000256" key="1">
    <source>
        <dbReference type="ARBA" id="ARBA00010702"/>
    </source>
</evidence>